<keyword evidence="4" id="KW-0378">Hydrolase</keyword>
<accession>A0A9W4XNN4</accession>
<dbReference type="AlphaFoldDB" id="A0A9W4XNN4"/>
<dbReference type="SUPFAM" id="SSF53187">
    <property type="entry name" value="Zn-dependent exopeptidases"/>
    <property type="match status" value="1"/>
</dbReference>
<dbReference type="FunFam" id="3.40.630.10:FF:000027">
    <property type="entry name" value="N-fatty-acyl-amino acid synthase/hydrolase PM20D1"/>
    <property type="match status" value="1"/>
</dbReference>
<keyword evidence="5 7" id="KW-0862">Zinc</keyword>
<keyword evidence="2" id="KW-0645">Protease</keyword>
<feature type="active site" evidence="6">
    <location>
        <position position="172"/>
    </location>
</feature>
<dbReference type="PIRSF" id="PIRSF037217">
    <property type="entry name" value="Carboxypeptidase_S"/>
    <property type="match status" value="1"/>
</dbReference>
<dbReference type="PANTHER" id="PTHR45962:SF1">
    <property type="entry name" value="N-FATTY-ACYL-AMINO ACID SYNTHASE_HYDROLASE PM20D1"/>
    <property type="match status" value="1"/>
</dbReference>
<dbReference type="GO" id="GO:0051603">
    <property type="term" value="P:proteolysis involved in protein catabolic process"/>
    <property type="evidence" value="ECO:0007669"/>
    <property type="project" value="TreeGrafter"/>
</dbReference>
<dbReference type="SUPFAM" id="SSF55031">
    <property type="entry name" value="Bacterial exopeptidase dimerisation domain"/>
    <property type="match status" value="1"/>
</dbReference>
<protein>
    <recommendedName>
        <fullName evidence="9">Peptidase M20 dimerisation domain-containing protein</fullName>
    </recommendedName>
</protein>
<dbReference type="InterPro" id="IPR001261">
    <property type="entry name" value="ArgE/DapE_CS"/>
</dbReference>
<reference evidence="10" key="1">
    <citation type="submission" date="2022-12" db="EMBL/GenBank/DDBJ databases">
        <authorList>
            <person name="Brejova B."/>
        </authorList>
    </citation>
    <scope>NUCLEOTIDE SEQUENCE</scope>
</reference>
<evidence type="ECO:0000259" key="9">
    <source>
        <dbReference type="Pfam" id="PF07687"/>
    </source>
</evidence>
<dbReference type="PROSITE" id="PS00758">
    <property type="entry name" value="ARGE_DAPE_CPG2_1"/>
    <property type="match status" value="1"/>
</dbReference>
<gene>
    <name evidence="10" type="ORF">CANVERA_P5197</name>
</gene>
<dbReference type="InterPro" id="IPR017141">
    <property type="entry name" value="Pept_M20_carboxypep"/>
</dbReference>
<evidence type="ECO:0000256" key="6">
    <source>
        <dbReference type="PIRSR" id="PIRSR037217-1"/>
    </source>
</evidence>
<dbReference type="PANTHER" id="PTHR45962">
    <property type="entry name" value="N-FATTY-ACYL-AMINO ACID SYNTHASE/HYDROLASE PM20D1"/>
    <property type="match status" value="1"/>
</dbReference>
<evidence type="ECO:0000256" key="3">
    <source>
        <dbReference type="ARBA" id="ARBA00022723"/>
    </source>
</evidence>
<evidence type="ECO:0000256" key="7">
    <source>
        <dbReference type="PIRSR" id="PIRSR037217-2"/>
    </source>
</evidence>
<dbReference type="InterPro" id="IPR036264">
    <property type="entry name" value="Bact_exopeptidase_dim_dom"/>
</dbReference>
<evidence type="ECO:0000256" key="2">
    <source>
        <dbReference type="ARBA" id="ARBA00022670"/>
    </source>
</evidence>
<dbReference type="Pfam" id="PF07687">
    <property type="entry name" value="M20_dimer"/>
    <property type="match status" value="1"/>
</dbReference>
<organism evidence="10 11">
    <name type="scientific">Candida verbasci</name>
    <dbReference type="NCBI Taxonomy" id="1227364"/>
    <lineage>
        <taxon>Eukaryota</taxon>
        <taxon>Fungi</taxon>
        <taxon>Dikarya</taxon>
        <taxon>Ascomycota</taxon>
        <taxon>Saccharomycotina</taxon>
        <taxon>Pichiomycetes</taxon>
        <taxon>Debaryomycetaceae</taxon>
        <taxon>Candida/Lodderomyces clade</taxon>
        <taxon>Candida</taxon>
    </lineage>
</organism>
<comment type="similarity">
    <text evidence="1">Belongs to the peptidase M20A family.</text>
</comment>
<sequence>MDIIDKKHVNAGQKRSIAQKLARTSMILIFIGLFIRFYLINSQSTDTYFNFEVEKSLCQQYDYKYPKSFIDNNSVVLKIINDPFFRNQSALKLSKAVQIKTDTYDEDPLVEEDPKYWEDKFKPFHNYLKSTFPKIWNHPNITIETVNGWGLIVTWKGENKDLKPILLTAHQDVVPTQPSTLKDWTYPPYDGHYDGEKLWGRGSADCKNLLIGLLESGEELINFGFKPKRTVIYAFGFDEELGGERGAKYISQFLVDKYGKDSFYIVVDEGGQSIAYENGVLLALPGTGEKGATDIVIGLNTPGGHSSVPPNHTSIGIISKLISLIEDNPFESIFSPKNPTFHEWQCIAKYSNELPRHIKHAILNAEYSAISNKIARDYLSKQSLITKYLISTSSAIDIIHGGVKSNALPEYVEVLINHRIAIESTFKETLKSDISKVKTIADKFDLGIILNDDTIKNKTKNGYFTIKANSVLEPAPITPTTGKVWELFSGNIRHVYEQLAFKDPKSPYFNKSVIVAPGIATGNTDTKYYWNLTNNIYRYRPGLTTSVEAHAHGVDEHILFDSHLQIIAFYFEYLQMINEQDSEND</sequence>
<dbReference type="GO" id="GO:0046872">
    <property type="term" value="F:metal ion binding"/>
    <property type="evidence" value="ECO:0007669"/>
    <property type="project" value="UniProtKB-KW"/>
</dbReference>
<feature type="binding site" evidence="7">
    <location>
        <position position="205"/>
    </location>
    <ligand>
        <name>Zn(2+)</name>
        <dbReference type="ChEBI" id="CHEBI:29105"/>
        <label>2</label>
    </ligand>
</feature>
<keyword evidence="11" id="KW-1185">Reference proteome</keyword>
<name>A0A9W4XNN4_9ASCO</name>
<dbReference type="OrthoDB" id="3064516at2759"/>
<feature type="transmembrane region" description="Helical" evidence="8">
    <location>
        <begin position="21"/>
        <end position="39"/>
    </location>
</feature>
<dbReference type="Proteomes" id="UP001152885">
    <property type="component" value="Unassembled WGS sequence"/>
</dbReference>
<feature type="binding site" evidence="7">
    <location>
        <position position="205"/>
    </location>
    <ligand>
        <name>Zn(2+)</name>
        <dbReference type="ChEBI" id="CHEBI:29105"/>
        <label>1</label>
    </ligand>
</feature>
<dbReference type="Gene3D" id="1.10.150.900">
    <property type="match status" value="1"/>
</dbReference>
<evidence type="ECO:0000313" key="10">
    <source>
        <dbReference type="EMBL" id="CAI5760689.1"/>
    </source>
</evidence>
<feature type="binding site" evidence="7">
    <location>
        <position position="240"/>
    </location>
    <ligand>
        <name>Zn(2+)</name>
        <dbReference type="ChEBI" id="CHEBI:29105"/>
        <label>1</label>
    </ligand>
</feature>
<proteinExistence type="inferred from homology"/>
<feature type="binding site" evidence="7">
    <location>
        <position position="268"/>
    </location>
    <ligand>
        <name>Zn(2+)</name>
        <dbReference type="ChEBI" id="CHEBI:29105"/>
        <label>2</label>
    </ligand>
</feature>
<keyword evidence="3 7" id="KW-0479">Metal-binding</keyword>
<keyword evidence="8" id="KW-0812">Transmembrane</keyword>
<dbReference type="GO" id="GO:0004181">
    <property type="term" value="F:metallocarboxypeptidase activity"/>
    <property type="evidence" value="ECO:0007669"/>
    <property type="project" value="InterPro"/>
</dbReference>
<evidence type="ECO:0000256" key="4">
    <source>
        <dbReference type="ARBA" id="ARBA00022801"/>
    </source>
</evidence>
<feature type="binding site" evidence="7">
    <location>
        <position position="170"/>
    </location>
    <ligand>
        <name>Zn(2+)</name>
        <dbReference type="ChEBI" id="CHEBI:29105"/>
        <label>2</label>
    </ligand>
</feature>
<dbReference type="InterPro" id="IPR047177">
    <property type="entry name" value="Pept_M20A"/>
</dbReference>
<keyword evidence="8" id="KW-0472">Membrane</keyword>
<dbReference type="InterPro" id="IPR002933">
    <property type="entry name" value="Peptidase_M20"/>
</dbReference>
<evidence type="ECO:0000313" key="11">
    <source>
        <dbReference type="Proteomes" id="UP001152885"/>
    </source>
</evidence>
<comment type="caution">
    <text evidence="10">The sequence shown here is derived from an EMBL/GenBank/DDBJ whole genome shotgun (WGS) entry which is preliminary data.</text>
</comment>
<evidence type="ECO:0000256" key="1">
    <source>
        <dbReference type="ARBA" id="ARBA00006247"/>
    </source>
</evidence>
<feature type="active site" description="Proton acceptor" evidence="6">
    <location>
        <position position="239"/>
    </location>
</feature>
<feature type="domain" description="Peptidase M20 dimerisation" evidence="9">
    <location>
        <begin position="287"/>
        <end position="432"/>
    </location>
</feature>
<dbReference type="InterPro" id="IPR011650">
    <property type="entry name" value="Peptidase_M20_dimer"/>
</dbReference>
<dbReference type="GO" id="GO:0000328">
    <property type="term" value="C:fungal-type vacuole lumen"/>
    <property type="evidence" value="ECO:0007669"/>
    <property type="project" value="TreeGrafter"/>
</dbReference>
<keyword evidence="8" id="KW-1133">Transmembrane helix</keyword>
<dbReference type="EMBL" id="CANTUO010000007">
    <property type="protein sequence ID" value="CAI5760689.1"/>
    <property type="molecule type" value="Genomic_DNA"/>
</dbReference>
<dbReference type="CDD" id="cd05674">
    <property type="entry name" value="M20_yscS"/>
    <property type="match status" value="1"/>
</dbReference>
<feature type="binding site" evidence="7">
    <location>
        <position position="552"/>
    </location>
    <ligand>
        <name>Zn(2+)</name>
        <dbReference type="ChEBI" id="CHEBI:29105"/>
        <label>1</label>
    </ligand>
</feature>
<evidence type="ECO:0000256" key="8">
    <source>
        <dbReference type="SAM" id="Phobius"/>
    </source>
</evidence>
<dbReference type="Pfam" id="PF01546">
    <property type="entry name" value="Peptidase_M20"/>
    <property type="match status" value="1"/>
</dbReference>
<evidence type="ECO:0000256" key="5">
    <source>
        <dbReference type="ARBA" id="ARBA00022833"/>
    </source>
</evidence>
<dbReference type="Gene3D" id="3.40.630.10">
    <property type="entry name" value="Zn peptidases"/>
    <property type="match status" value="1"/>
</dbReference>